<dbReference type="Proteomes" id="UP001176059">
    <property type="component" value="Unassembled WGS sequence"/>
</dbReference>
<name>A0AA38JRP4_9AGAR</name>
<reference evidence="2" key="1">
    <citation type="submission" date="2022-08" db="EMBL/GenBank/DDBJ databases">
        <authorList>
            <consortium name="DOE Joint Genome Institute"/>
            <person name="Min B."/>
            <person name="Sierra-Patev S."/>
            <person name="Naranjo-Ortiz M."/>
            <person name="Looney B."/>
            <person name="Konkel Z."/>
            <person name="Slot J.C."/>
            <person name="Sakamoto Y."/>
            <person name="Steenwyk J.L."/>
            <person name="Rokas A."/>
            <person name="Carro J."/>
            <person name="Camarero S."/>
            <person name="Ferreira P."/>
            <person name="Molpeceres G."/>
            <person name="Ruiz-duenas F.J."/>
            <person name="Serrano A."/>
            <person name="Henrissat B."/>
            <person name="Drula E."/>
            <person name="Hughes K.W."/>
            <person name="Mata J.L."/>
            <person name="Ishikawa N.K."/>
            <person name="Vargas-Isla R."/>
            <person name="Ushijima S."/>
            <person name="Smith C.A."/>
            <person name="Ahrendt S."/>
            <person name="Andreopoulos W."/>
            <person name="He G."/>
            <person name="LaButti K."/>
            <person name="Lipzen A."/>
            <person name="Ng V."/>
            <person name="Riley R."/>
            <person name="Sandor L."/>
            <person name="Barry K."/>
            <person name="Martinez A.T."/>
            <person name="Xiao Y."/>
            <person name="Gibbons J.G."/>
            <person name="Terashima K."/>
            <person name="Hibbett D.S."/>
            <person name="Grigoriev I.V."/>
        </authorList>
    </citation>
    <scope>NUCLEOTIDE SEQUENCE</scope>
    <source>
        <strain evidence="2">ET3784</strain>
    </source>
</reference>
<reference evidence="2" key="2">
    <citation type="journal article" date="2023" name="Proc. Natl. Acad. Sci. U.S.A.">
        <title>A global phylogenomic analysis of the shiitake genus Lentinula.</title>
        <authorList>
            <person name="Sierra-Patev S."/>
            <person name="Min B."/>
            <person name="Naranjo-Ortiz M."/>
            <person name="Looney B."/>
            <person name="Konkel Z."/>
            <person name="Slot J.C."/>
            <person name="Sakamoto Y."/>
            <person name="Steenwyk J.L."/>
            <person name="Rokas A."/>
            <person name="Carro J."/>
            <person name="Camarero S."/>
            <person name="Ferreira P."/>
            <person name="Molpeceres G."/>
            <person name="Ruiz-Duenas F.J."/>
            <person name="Serrano A."/>
            <person name="Henrissat B."/>
            <person name="Drula E."/>
            <person name="Hughes K.W."/>
            <person name="Mata J.L."/>
            <person name="Ishikawa N.K."/>
            <person name="Vargas-Isla R."/>
            <person name="Ushijima S."/>
            <person name="Smith C.A."/>
            <person name="Donoghue J."/>
            <person name="Ahrendt S."/>
            <person name="Andreopoulos W."/>
            <person name="He G."/>
            <person name="LaButti K."/>
            <person name="Lipzen A."/>
            <person name="Ng V."/>
            <person name="Riley R."/>
            <person name="Sandor L."/>
            <person name="Barry K."/>
            <person name="Martinez A.T."/>
            <person name="Xiao Y."/>
            <person name="Gibbons J.G."/>
            <person name="Terashima K."/>
            <person name="Grigoriev I.V."/>
            <person name="Hibbett D."/>
        </authorList>
    </citation>
    <scope>NUCLEOTIDE SEQUENCE</scope>
    <source>
        <strain evidence="2">ET3784</strain>
    </source>
</reference>
<sequence>MHLSRICTLIPTTDIIHANNVILPPDDVEDDIQAHTEKIRQERQEKQAKQAEAEPALTREVTLGGSRKGENFPLVGNLIGEDYVNYILMYNMLTGIRIKVSISDDTDQH</sequence>
<proteinExistence type="predicted"/>
<protein>
    <submittedName>
        <fullName evidence="2">Uncharacterized protein</fullName>
    </submittedName>
</protein>
<organism evidence="2 3">
    <name type="scientific">Lentinula guzmanii</name>
    <dbReference type="NCBI Taxonomy" id="2804957"/>
    <lineage>
        <taxon>Eukaryota</taxon>
        <taxon>Fungi</taxon>
        <taxon>Dikarya</taxon>
        <taxon>Basidiomycota</taxon>
        <taxon>Agaricomycotina</taxon>
        <taxon>Agaricomycetes</taxon>
        <taxon>Agaricomycetidae</taxon>
        <taxon>Agaricales</taxon>
        <taxon>Marasmiineae</taxon>
        <taxon>Omphalotaceae</taxon>
        <taxon>Lentinula</taxon>
    </lineage>
</organism>
<gene>
    <name evidence="2" type="ORF">DFJ43DRAFT_1162677</name>
</gene>
<dbReference type="EMBL" id="JANVFO010000001">
    <property type="protein sequence ID" value="KAJ3737472.1"/>
    <property type="molecule type" value="Genomic_DNA"/>
</dbReference>
<comment type="caution">
    <text evidence="2">The sequence shown here is derived from an EMBL/GenBank/DDBJ whole genome shotgun (WGS) entry which is preliminary data.</text>
</comment>
<dbReference type="AlphaFoldDB" id="A0AA38JRP4"/>
<feature type="region of interest" description="Disordered" evidence="1">
    <location>
        <begin position="40"/>
        <end position="68"/>
    </location>
</feature>
<keyword evidence="3" id="KW-1185">Reference proteome</keyword>
<evidence type="ECO:0000256" key="1">
    <source>
        <dbReference type="SAM" id="MobiDB-lite"/>
    </source>
</evidence>
<evidence type="ECO:0000313" key="2">
    <source>
        <dbReference type="EMBL" id="KAJ3737472.1"/>
    </source>
</evidence>
<evidence type="ECO:0000313" key="3">
    <source>
        <dbReference type="Proteomes" id="UP001176059"/>
    </source>
</evidence>
<accession>A0AA38JRP4</accession>
<feature type="compositionally biased region" description="Basic and acidic residues" evidence="1">
    <location>
        <begin position="40"/>
        <end position="52"/>
    </location>
</feature>